<accession>A0ABV5FTE2</accession>
<protein>
    <submittedName>
        <fullName evidence="2">Uncharacterized protein</fullName>
    </submittedName>
</protein>
<name>A0ABV5FTE2_9MICC</name>
<dbReference type="EMBL" id="JBHMFI010000001">
    <property type="protein sequence ID" value="MFB9069953.1"/>
    <property type="molecule type" value="Genomic_DNA"/>
</dbReference>
<proteinExistence type="predicted"/>
<reference evidence="2 3" key="1">
    <citation type="submission" date="2024-09" db="EMBL/GenBank/DDBJ databases">
        <authorList>
            <person name="Sun Q."/>
            <person name="Mori K."/>
        </authorList>
    </citation>
    <scope>NUCLEOTIDE SEQUENCE [LARGE SCALE GENOMIC DNA]</scope>
    <source>
        <strain evidence="2 3">CCM 7609</strain>
    </source>
</reference>
<organism evidence="2 3">
    <name type="scientific">Citricoccus parietis</name>
    <dbReference type="NCBI Taxonomy" id="592307"/>
    <lineage>
        <taxon>Bacteria</taxon>
        <taxon>Bacillati</taxon>
        <taxon>Actinomycetota</taxon>
        <taxon>Actinomycetes</taxon>
        <taxon>Micrococcales</taxon>
        <taxon>Micrococcaceae</taxon>
        <taxon>Citricoccus</taxon>
    </lineage>
</organism>
<evidence type="ECO:0000256" key="1">
    <source>
        <dbReference type="SAM" id="MobiDB-lite"/>
    </source>
</evidence>
<sequence>MTRTTPAHQRNHPNAETSPETSEGRNHRGGCGPRVVPAQLPPRYLSNPLGRFSDDGSKPPSVPPSAP</sequence>
<evidence type="ECO:0000313" key="2">
    <source>
        <dbReference type="EMBL" id="MFB9069953.1"/>
    </source>
</evidence>
<feature type="region of interest" description="Disordered" evidence="1">
    <location>
        <begin position="1"/>
        <end position="67"/>
    </location>
</feature>
<comment type="caution">
    <text evidence="2">The sequence shown here is derived from an EMBL/GenBank/DDBJ whole genome shotgun (WGS) entry which is preliminary data.</text>
</comment>
<keyword evidence="3" id="KW-1185">Reference proteome</keyword>
<feature type="compositionally biased region" description="Polar residues" evidence="1">
    <location>
        <begin position="1"/>
        <end position="21"/>
    </location>
</feature>
<evidence type="ECO:0000313" key="3">
    <source>
        <dbReference type="Proteomes" id="UP001589575"/>
    </source>
</evidence>
<gene>
    <name evidence="2" type="ORF">ACFFX0_01580</name>
</gene>
<dbReference type="Proteomes" id="UP001589575">
    <property type="component" value="Unassembled WGS sequence"/>
</dbReference>